<organism evidence="2 3">
    <name type="scientific">Perkinsus olseni</name>
    <name type="common">Perkinsus atlanticus</name>
    <dbReference type="NCBI Taxonomy" id="32597"/>
    <lineage>
        <taxon>Eukaryota</taxon>
        <taxon>Sar</taxon>
        <taxon>Alveolata</taxon>
        <taxon>Perkinsozoa</taxon>
        <taxon>Perkinsea</taxon>
        <taxon>Perkinsida</taxon>
        <taxon>Perkinsidae</taxon>
        <taxon>Perkinsus</taxon>
    </lineage>
</organism>
<sequence>MPALLRCALFYLITLIGVDGAIARADEWPNGKFKRAIIIGIDGLGGHYFANTSDDQAPFLRSMVDSPQACYNFRARMKATPLGSSHRCSGMTPSETGILDNEWDVLDLDPQGVPPVSGRGQLPPTIFKIAKKRNKNIRTALVHSWHWLGRLADENVDHTFHGGNEADHKTARDLVEQIKSLNPPHLSFIQFSWVDNAGHSSYWGSDKYYRFLKLVDGLVKNIHDALQEKMLSTETLIVITSDHGGYGSGHTLWMRPTAQVPVIFFSPSRSMKEPGKKGWDGWLDIKDVAPTVLGAMGIRNEYGRVQLQMGGQLVIPEQLEDREIAVPEGS</sequence>
<feature type="chain" id="PRO_5029500032" description="Ectonucleotide pyrophosphatase phosphodiesterase" evidence="1">
    <location>
        <begin position="24"/>
        <end position="330"/>
    </location>
</feature>
<proteinExistence type="predicted"/>
<evidence type="ECO:0000256" key="1">
    <source>
        <dbReference type="SAM" id="SignalP"/>
    </source>
</evidence>
<evidence type="ECO:0008006" key="4">
    <source>
        <dbReference type="Google" id="ProtNLM"/>
    </source>
</evidence>
<dbReference type="EMBL" id="JABANM010030063">
    <property type="protein sequence ID" value="KAF4706900.1"/>
    <property type="molecule type" value="Genomic_DNA"/>
</dbReference>
<dbReference type="Pfam" id="PF01663">
    <property type="entry name" value="Phosphodiest"/>
    <property type="match status" value="1"/>
</dbReference>
<dbReference type="SUPFAM" id="SSF53649">
    <property type="entry name" value="Alkaline phosphatase-like"/>
    <property type="match status" value="1"/>
</dbReference>
<dbReference type="Gene3D" id="3.40.720.10">
    <property type="entry name" value="Alkaline Phosphatase, subunit A"/>
    <property type="match status" value="1"/>
</dbReference>
<comment type="caution">
    <text evidence="2">The sequence shown here is derived from an EMBL/GenBank/DDBJ whole genome shotgun (WGS) entry which is preliminary data.</text>
</comment>
<protein>
    <recommendedName>
        <fullName evidence="4">Ectonucleotide pyrophosphatase phosphodiesterase</fullName>
    </recommendedName>
</protein>
<gene>
    <name evidence="2" type="ORF">FOZ62_002499</name>
</gene>
<dbReference type="InterPro" id="IPR017850">
    <property type="entry name" value="Alkaline_phosphatase_core_sf"/>
</dbReference>
<name>A0A7J6QH80_PEROL</name>
<evidence type="ECO:0000313" key="3">
    <source>
        <dbReference type="Proteomes" id="UP000574390"/>
    </source>
</evidence>
<dbReference type="InterPro" id="IPR002591">
    <property type="entry name" value="Phosphodiest/P_Trfase"/>
</dbReference>
<evidence type="ECO:0000313" key="2">
    <source>
        <dbReference type="EMBL" id="KAF4706900.1"/>
    </source>
</evidence>
<feature type="signal peptide" evidence="1">
    <location>
        <begin position="1"/>
        <end position="23"/>
    </location>
</feature>
<dbReference type="Proteomes" id="UP000574390">
    <property type="component" value="Unassembled WGS sequence"/>
</dbReference>
<dbReference type="AlphaFoldDB" id="A0A7J6QH80"/>
<reference evidence="2 3" key="1">
    <citation type="submission" date="2020-04" db="EMBL/GenBank/DDBJ databases">
        <title>Perkinsus olseni comparative genomics.</title>
        <authorList>
            <person name="Bogema D.R."/>
        </authorList>
    </citation>
    <scope>NUCLEOTIDE SEQUENCE [LARGE SCALE GENOMIC DNA]</scope>
    <source>
        <strain evidence="2">ATCC PRA-205</strain>
    </source>
</reference>
<keyword evidence="1" id="KW-0732">Signal</keyword>
<accession>A0A7J6QH80</accession>